<evidence type="ECO:0000256" key="6">
    <source>
        <dbReference type="NCBIfam" id="TIGR01068"/>
    </source>
</evidence>
<dbReference type="Proteomes" id="UP000005580">
    <property type="component" value="Unassembled WGS sequence"/>
</dbReference>
<proteinExistence type="inferred from homology"/>
<protein>
    <recommendedName>
        <fullName evidence="6">Thioredoxin</fullName>
    </recommendedName>
</protein>
<accession>E7RMU1</accession>
<evidence type="ECO:0000313" key="9">
    <source>
        <dbReference type="Proteomes" id="UP000005580"/>
    </source>
</evidence>
<keyword evidence="3" id="KW-0249">Electron transport</keyword>
<dbReference type="eggNOG" id="COG3118">
    <property type="taxonomic scope" value="Bacteria"/>
</dbReference>
<keyword evidence="2" id="KW-0813">Transport</keyword>
<dbReference type="AlphaFoldDB" id="E7RMU1"/>
<dbReference type="EMBL" id="AEPE02000002">
    <property type="protein sequence ID" value="EFZ38072.1"/>
    <property type="molecule type" value="Genomic_DNA"/>
</dbReference>
<dbReference type="STRING" id="28134.SAMN05444288_0424"/>
<dbReference type="InterPro" id="IPR005746">
    <property type="entry name" value="Thioredoxin"/>
</dbReference>
<dbReference type="Pfam" id="PF00085">
    <property type="entry name" value="Thioredoxin"/>
    <property type="match status" value="1"/>
</dbReference>
<dbReference type="InterPro" id="IPR013766">
    <property type="entry name" value="Thioredoxin_domain"/>
</dbReference>
<dbReference type="GO" id="GO:0045454">
    <property type="term" value="P:cell redox homeostasis"/>
    <property type="evidence" value="ECO:0007669"/>
    <property type="project" value="TreeGrafter"/>
</dbReference>
<keyword evidence="5" id="KW-0676">Redox-active center</keyword>
<dbReference type="PANTHER" id="PTHR45663:SF11">
    <property type="entry name" value="GEO12009P1"/>
    <property type="match status" value="1"/>
</dbReference>
<keyword evidence="8" id="KW-0560">Oxidoreductase</keyword>
<name>E7RMU1_9BACT</name>
<dbReference type="InterPro" id="IPR036249">
    <property type="entry name" value="Thioredoxin-like_sf"/>
</dbReference>
<dbReference type="NCBIfam" id="TIGR01068">
    <property type="entry name" value="thioredoxin"/>
    <property type="match status" value="1"/>
</dbReference>
<dbReference type="PANTHER" id="PTHR45663">
    <property type="entry name" value="GEO12009P1"/>
    <property type="match status" value="1"/>
</dbReference>
<dbReference type="SUPFAM" id="SSF52833">
    <property type="entry name" value="Thioredoxin-like"/>
    <property type="match status" value="1"/>
</dbReference>
<dbReference type="GO" id="GO:0005829">
    <property type="term" value="C:cytosol"/>
    <property type="evidence" value="ECO:0007669"/>
    <property type="project" value="TreeGrafter"/>
</dbReference>
<dbReference type="PRINTS" id="PR00421">
    <property type="entry name" value="THIOREDOXIN"/>
</dbReference>
<dbReference type="CDD" id="cd02947">
    <property type="entry name" value="TRX_family"/>
    <property type="match status" value="1"/>
</dbReference>
<feature type="domain" description="Thioredoxin" evidence="7">
    <location>
        <begin position="28"/>
        <end position="149"/>
    </location>
</feature>
<reference evidence="8" key="1">
    <citation type="submission" date="2011-01" db="EMBL/GenBank/DDBJ databases">
        <authorList>
            <person name="Muzny D."/>
            <person name="Qin X."/>
            <person name="Buhay C."/>
            <person name="Dugan-Rocha S."/>
            <person name="Ding Y."/>
            <person name="Chen G."/>
            <person name="Hawes A."/>
            <person name="Holder M."/>
            <person name="Jhangiani S."/>
            <person name="Johnson A."/>
            <person name="Khan Z."/>
            <person name="Li Z."/>
            <person name="Liu W."/>
            <person name="Liu X."/>
            <person name="Perez L."/>
            <person name="Shen H."/>
            <person name="Wang Q."/>
            <person name="Watt J."/>
            <person name="Xi L."/>
            <person name="Xin Y."/>
            <person name="Zhou J."/>
            <person name="Deng J."/>
            <person name="Jiang H."/>
            <person name="Liu Y."/>
            <person name="Qu J."/>
            <person name="Song X.-Z."/>
            <person name="Zhang L."/>
            <person name="Villasana D."/>
            <person name="Johnson A."/>
            <person name="Liu J."/>
            <person name="Liyanage D."/>
            <person name="Lorensuhewa L."/>
            <person name="Robinson T."/>
            <person name="Song A."/>
            <person name="Song B.-B."/>
            <person name="Dinh H."/>
            <person name="Thornton R."/>
            <person name="Coyle M."/>
            <person name="Francisco L."/>
            <person name="Jackson L."/>
            <person name="Javaid M."/>
            <person name="Korchina V."/>
            <person name="Kovar C."/>
            <person name="Mata R."/>
            <person name="Mathew T."/>
            <person name="Ngo R."/>
            <person name="Nguyen L."/>
            <person name="Nguyen N."/>
            <person name="Okwuonu G."/>
            <person name="Ongeri F."/>
            <person name="Pham C."/>
            <person name="Simmons D."/>
            <person name="Wilczek-Boney K."/>
            <person name="Hale W."/>
            <person name="Jakkamsetti A."/>
            <person name="Pham P."/>
            <person name="Ruth R."/>
            <person name="San Lucas F."/>
            <person name="Warren J."/>
            <person name="Zhang J."/>
            <person name="Zhao Z."/>
            <person name="Zhou C."/>
            <person name="Zhu D."/>
            <person name="Lee S."/>
            <person name="Bess C."/>
            <person name="Blankenburg K."/>
            <person name="Forbes L."/>
            <person name="Fu Q."/>
            <person name="Gubbala S."/>
            <person name="Hirani K."/>
            <person name="Jayaseelan J.C."/>
            <person name="Lara F."/>
            <person name="Munidasa M."/>
            <person name="Palculict T."/>
            <person name="Patil S."/>
            <person name="Pu L.-L."/>
            <person name="Saada N."/>
            <person name="Tang L."/>
            <person name="Weissenberger G."/>
            <person name="Zhu Y."/>
            <person name="Hemphill L."/>
            <person name="Shang Y."/>
            <person name="Youmans B."/>
            <person name="Ayvaz T."/>
            <person name="Ross M."/>
            <person name="Santibanez J."/>
            <person name="Aqrawi P."/>
            <person name="Gross S."/>
            <person name="Joshi V."/>
            <person name="Fowler G."/>
            <person name="Nazareth L."/>
            <person name="Reid J."/>
            <person name="Worley K."/>
            <person name="Petrosino J."/>
            <person name="Highlander S."/>
            <person name="Gibbs R."/>
        </authorList>
    </citation>
    <scope>NUCLEOTIDE SEQUENCE [LARGE SCALE GENOMIC DNA]</scope>
    <source>
        <strain evidence="8">ATCC 33269</strain>
    </source>
</reference>
<organism evidence="8 9">
    <name type="scientific">Hoylesella oralis ATCC 33269</name>
    <dbReference type="NCBI Taxonomy" id="873533"/>
    <lineage>
        <taxon>Bacteria</taxon>
        <taxon>Pseudomonadati</taxon>
        <taxon>Bacteroidota</taxon>
        <taxon>Bacteroidia</taxon>
        <taxon>Bacteroidales</taxon>
        <taxon>Prevotellaceae</taxon>
        <taxon>Hoylesella</taxon>
    </lineage>
</organism>
<dbReference type="HOGENOM" id="CLU_090389_2_1_10"/>
<evidence type="ECO:0000256" key="5">
    <source>
        <dbReference type="ARBA" id="ARBA00023284"/>
    </source>
</evidence>
<dbReference type="InterPro" id="IPR017937">
    <property type="entry name" value="Thioredoxin_CS"/>
</dbReference>
<evidence type="ECO:0000256" key="1">
    <source>
        <dbReference type="ARBA" id="ARBA00008987"/>
    </source>
</evidence>
<evidence type="ECO:0000313" key="8">
    <source>
        <dbReference type="EMBL" id="EFZ38072.1"/>
    </source>
</evidence>
<dbReference type="PROSITE" id="PS00194">
    <property type="entry name" value="THIOREDOXIN_1"/>
    <property type="match status" value="1"/>
</dbReference>
<evidence type="ECO:0000256" key="2">
    <source>
        <dbReference type="ARBA" id="ARBA00022448"/>
    </source>
</evidence>
<evidence type="ECO:0000256" key="3">
    <source>
        <dbReference type="ARBA" id="ARBA00022982"/>
    </source>
</evidence>
<evidence type="ECO:0000259" key="7">
    <source>
        <dbReference type="PROSITE" id="PS51352"/>
    </source>
</evidence>
<dbReference type="FunFam" id="3.40.30.10:FF:000229">
    <property type="entry name" value="Thioredoxin (TRX)"/>
    <property type="match status" value="1"/>
</dbReference>
<evidence type="ECO:0000256" key="4">
    <source>
        <dbReference type="ARBA" id="ARBA00023157"/>
    </source>
</evidence>
<comment type="similarity">
    <text evidence="1">Belongs to the thioredoxin family.</text>
</comment>
<keyword evidence="9" id="KW-1185">Reference proteome</keyword>
<dbReference type="PROSITE" id="PS51352">
    <property type="entry name" value="THIOREDOXIN_2"/>
    <property type="match status" value="1"/>
</dbReference>
<dbReference type="Gene3D" id="3.40.30.10">
    <property type="entry name" value="Glutaredoxin"/>
    <property type="match status" value="1"/>
</dbReference>
<keyword evidence="4" id="KW-1015">Disulfide bond</keyword>
<comment type="caution">
    <text evidence="8">The sequence shown here is derived from an EMBL/GenBank/DDBJ whole genome shotgun (WGS) entry which is preliminary data.</text>
</comment>
<dbReference type="GO" id="GO:0015035">
    <property type="term" value="F:protein-disulfide reductase activity"/>
    <property type="evidence" value="ECO:0007669"/>
    <property type="project" value="UniProtKB-UniRule"/>
</dbReference>
<sequence length="151" mass="17414">MEICFVFYKYIPLQCFPKENNIHSITIEKKNMKAIQLTKEEFINKVFDYEHNANKWQFKGQHPAIIDFYATWCGPCKATAPVLEEIANDYDGKIDVYKVDVDQQQELASVFNIRTVPSLLFIPLEGEPSMATGAMNYGNFKDAIENVLHIK</sequence>
<gene>
    <name evidence="8" type="primary">trxA</name>
    <name evidence="8" type="ORF">HMPREF0663_10441</name>
</gene>